<reference evidence="8" key="1">
    <citation type="submission" date="2021-01" db="EMBL/GenBank/DDBJ databases">
        <title>Phytophthora aleatoria, a newly-described species from Pinus radiata is distinct from Phytophthora cactorum isolates based on comparative genomics.</title>
        <authorList>
            <person name="Mcdougal R."/>
            <person name="Panda P."/>
            <person name="Williams N."/>
            <person name="Studholme D.J."/>
        </authorList>
    </citation>
    <scope>NUCLEOTIDE SEQUENCE</scope>
    <source>
        <strain evidence="8">NZFS 4037</strain>
    </source>
</reference>
<evidence type="ECO:0000256" key="5">
    <source>
        <dbReference type="SAM" id="MobiDB-lite"/>
    </source>
</evidence>
<feature type="compositionally biased region" description="Low complexity" evidence="5">
    <location>
        <begin position="524"/>
        <end position="533"/>
    </location>
</feature>
<dbReference type="InterPro" id="IPR001202">
    <property type="entry name" value="WW_dom"/>
</dbReference>
<feature type="compositionally biased region" description="Low complexity" evidence="5">
    <location>
        <begin position="383"/>
        <end position="395"/>
    </location>
</feature>
<feature type="compositionally biased region" description="Acidic residues" evidence="5">
    <location>
        <begin position="230"/>
        <end position="239"/>
    </location>
</feature>
<evidence type="ECO:0000313" key="8">
    <source>
        <dbReference type="EMBL" id="KAG6949863.1"/>
    </source>
</evidence>
<dbReference type="Proteomes" id="UP000709295">
    <property type="component" value="Unassembled WGS sequence"/>
</dbReference>
<evidence type="ECO:0000259" key="6">
    <source>
        <dbReference type="PROSITE" id="PS50020"/>
    </source>
</evidence>
<feature type="region of interest" description="Disordered" evidence="5">
    <location>
        <begin position="493"/>
        <end position="598"/>
    </location>
</feature>
<evidence type="ECO:0000256" key="4">
    <source>
        <dbReference type="PROSITE-ProRule" id="PRU01371"/>
    </source>
</evidence>
<feature type="compositionally biased region" description="Basic residues" evidence="5">
    <location>
        <begin position="572"/>
        <end position="583"/>
    </location>
</feature>
<feature type="region of interest" description="Disordered" evidence="5">
    <location>
        <begin position="253"/>
        <end position="272"/>
    </location>
</feature>
<feature type="region of interest" description="Disordered" evidence="5">
    <location>
        <begin position="627"/>
        <end position="658"/>
    </location>
</feature>
<dbReference type="SMART" id="SM00456">
    <property type="entry name" value="WW"/>
    <property type="match status" value="1"/>
</dbReference>
<sequence>MATLSSPAAASSPRDDTALNIATDELLLSANDAVASRAPGGSKGAVVDPAVHRFPYCIVWSPIPILTWFLPFIGHMGLADSKGIIFDFAGPYTIGRDDFAFGSATRYLQCTVAPEDAEKWDEAVAAGCKIYEKRMHNLCCDNCHSHVAVCLEHANYAGRKRWNMVQLCFWMFFRGKYVEEIQMQTGEEEDALEHRSWGSETSRKTVEDEDEGWMVTPLTRRQNLHVSSEEMTDEDEADVEASVREALRLLEDSMDGGDEGESEEEHEGEQWRAKRAEAVYLDFVHEVMEDRWTLDDRDGQYSGHWRTPEGQVDSEEEEIEEDNVEESVHEDNEEDNGEKEDHEQEKDQEQQDEWQEAYTAKGRVYYYNRRTRESSWKKPSHYNSSSNQPQPSAAATEEESELHRSVLRQSLGYLPSASPSASPVSKIEQQATLYCNFCGEQQPSDQLATHFQECASAKFHKRRTSPLYLSFERALGVMSEDATLRSLHYASSFPDPTPHGRPEATTMQDSLLLLRPRRRRTSTRDPSSTDSTPQKPSSSRSTAENGLKVSPPKLEATDTSPSRQAIDTEAARRRKKSVNKRKSSQASNSALSGGPAMQNTETCRYCNRSFAEGRLAKHEAVCPRVFGNEGSWGRGTPSSQTSPPRNGTPPSSVGSVTSKLHKLRDHTLQQSYKEHQATLVVCPCCHRKFAPSGAQQHIAICKGVQNRPKNPIPLLRDYAIAG</sequence>
<dbReference type="PROSITE" id="PS01159">
    <property type="entry name" value="WW_DOMAIN_1"/>
    <property type="match status" value="1"/>
</dbReference>
<dbReference type="EMBL" id="JAENGY010001376">
    <property type="protein sequence ID" value="KAG6949863.1"/>
    <property type="molecule type" value="Genomic_DNA"/>
</dbReference>
<keyword evidence="9" id="KW-1185">Reference proteome</keyword>
<feature type="region of interest" description="Disordered" evidence="5">
    <location>
        <begin position="374"/>
        <end position="404"/>
    </location>
</feature>
<evidence type="ECO:0008006" key="10">
    <source>
        <dbReference type="Google" id="ProtNLM"/>
    </source>
</evidence>
<dbReference type="Pfam" id="PF13913">
    <property type="entry name" value="zf-C2HC_2"/>
    <property type="match status" value="2"/>
</dbReference>
<feature type="compositionally biased region" description="Basic and acidic residues" evidence="5">
    <location>
        <begin position="192"/>
        <end position="206"/>
    </location>
</feature>
<feature type="region of interest" description="Disordered" evidence="5">
    <location>
        <begin position="188"/>
        <end position="240"/>
    </location>
</feature>
<evidence type="ECO:0000256" key="1">
    <source>
        <dbReference type="ARBA" id="ARBA00022723"/>
    </source>
</evidence>
<keyword evidence="3" id="KW-0862">Zinc</keyword>
<dbReference type="InterPro" id="IPR008496">
    <property type="entry name" value="TMEM222/RTE1"/>
</dbReference>
<feature type="compositionally biased region" description="Polar residues" evidence="5">
    <location>
        <begin position="534"/>
        <end position="544"/>
    </location>
</feature>
<dbReference type="GO" id="GO:0008270">
    <property type="term" value="F:zinc ion binding"/>
    <property type="evidence" value="ECO:0007669"/>
    <property type="project" value="UniProtKB-KW"/>
</dbReference>
<comment type="caution">
    <text evidence="8">The sequence shown here is derived from an EMBL/GenBank/DDBJ whole genome shotgun (WGS) entry which is preliminary data.</text>
</comment>
<dbReference type="PROSITE" id="PS50020">
    <property type="entry name" value="WW_DOMAIN_2"/>
    <property type="match status" value="1"/>
</dbReference>
<protein>
    <recommendedName>
        <fullName evidence="10">WW domain-containing protein</fullName>
    </recommendedName>
</protein>
<feature type="compositionally biased region" description="Acidic residues" evidence="5">
    <location>
        <begin position="253"/>
        <end position="267"/>
    </location>
</feature>
<feature type="compositionally biased region" description="Basic and acidic residues" evidence="5">
    <location>
        <begin position="339"/>
        <end position="349"/>
    </location>
</feature>
<accession>A0A8J5IL49</accession>
<keyword evidence="1" id="KW-0479">Metal-binding</keyword>
<feature type="domain" description="C2HC/C3H-type" evidence="7">
    <location>
        <begin position="678"/>
        <end position="707"/>
    </location>
</feature>
<dbReference type="Pfam" id="PF05608">
    <property type="entry name" value="RTE1"/>
    <property type="match status" value="1"/>
</dbReference>
<evidence type="ECO:0000256" key="3">
    <source>
        <dbReference type="ARBA" id="ARBA00022833"/>
    </source>
</evidence>
<dbReference type="PANTHER" id="PTHR20921:SF0">
    <property type="entry name" value="TRANSMEMBRANE PROTEIN 222"/>
    <property type="match status" value="1"/>
</dbReference>
<feature type="compositionally biased region" description="Polar residues" evidence="5">
    <location>
        <begin position="636"/>
        <end position="658"/>
    </location>
</feature>
<proteinExistence type="predicted"/>
<dbReference type="CDD" id="cd00201">
    <property type="entry name" value="WW"/>
    <property type="match status" value="1"/>
</dbReference>
<organism evidence="8 9">
    <name type="scientific">Phytophthora aleatoria</name>
    <dbReference type="NCBI Taxonomy" id="2496075"/>
    <lineage>
        <taxon>Eukaryota</taxon>
        <taxon>Sar</taxon>
        <taxon>Stramenopiles</taxon>
        <taxon>Oomycota</taxon>
        <taxon>Peronosporomycetes</taxon>
        <taxon>Peronosporales</taxon>
        <taxon>Peronosporaceae</taxon>
        <taxon>Phytophthora</taxon>
    </lineage>
</organism>
<gene>
    <name evidence="8" type="ORF">JG688_00014455</name>
</gene>
<dbReference type="Pfam" id="PF00397">
    <property type="entry name" value="WW"/>
    <property type="match status" value="1"/>
</dbReference>
<feature type="compositionally biased region" description="Polar residues" evidence="5">
    <location>
        <begin position="585"/>
        <end position="598"/>
    </location>
</feature>
<keyword evidence="2 4" id="KW-0863">Zinc-finger</keyword>
<dbReference type="PANTHER" id="PTHR20921">
    <property type="entry name" value="TRANSMEMBRANE PROTEIN 222"/>
    <property type="match status" value="1"/>
</dbReference>
<evidence type="ECO:0000313" key="9">
    <source>
        <dbReference type="Proteomes" id="UP000709295"/>
    </source>
</evidence>
<feature type="compositionally biased region" description="Acidic residues" evidence="5">
    <location>
        <begin position="312"/>
        <end position="325"/>
    </location>
</feature>
<evidence type="ECO:0000259" key="7">
    <source>
        <dbReference type="PROSITE" id="PS52027"/>
    </source>
</evidence>
<evidence type="ECO:0000256" key="2">
    <source>
        <dbReference type="ARBA" id="ARBA00022771"/>
    </source>
</evidence>
<dbReference type="AlphaFoldDB" id="A0A8J5IL49"/>
<dbReference type="InterPro" id="IPR049899">
    <property type="entry name" value="Znf_C2HC_C3H"/>
</dbReference>
<feature type="region of interest" description="Disordered" evidence="5">
    <location>
        <begin position="296"/>
        <end position="359"/>
    </location>
</feature>
<dbReference type="PROSITE" id="PS52027">
    <property type="entry name" value="ZF_C2HC_C3H"/>
    <property type="match status" value="1"/>
</dbReference>
<name>A0A8J5IL49_9STRA</name>
<feature type="domain" description="WW" evidence="6">
    <location>
        <begin position="348"/>
        <end position="381"/>
    </location>
</feature>